<sequence length="139" mass="15617">MVVTAWKRKSTKICFLSGKFRTMKTWKVCWNILRCAVRRFAGADSGGRLFPARCSAPRRSPPLLPLASCTWAFPGASAIRTGFPPAKRHLPPPRRNFPAVPSRVANAFFPAGFHHWHFCWQHCRRSPIFAIAASSPRSA</sequence>
<dbReference type="EMBL" id="HBUE01309707">
    <property type="protein sequence ID" value="CAG6582715.1"/>
    <property type="molecule type" value="Transcribed_RNA"/>
</dbReference>
<proteinExistence type="predicted"/>
<protein>
    <submittedName>
        <fullName evidence="1">(northern house mosquito) hypothetical protein</fullName>
    </submittedName>
</protein>
<organism evidence="1">
    <name type="scientific">Culex pipiens</name>
    <name type="common">House mosquito</name>
    <dbReference type="NCBI Taxonomy" id="7175"/>
    <lineage>
        <taxon>Eukaryota</taxon>
        <taxon>Metazoa</taxon>
        <taxon>Ecdysozoa</taxon>
        <taxon>Arthropoda</taxon>
        <taxon>Hexapoda</taxon>
        <taxon>Insecta</taxon>
        <taxon>Pterygota</taxon>
        <taxon>Neoptera</taxon>
        <taxon>Endopterygota</taxon>
        <taxon>Diptera</taxon>
        <taxon>Nematocera</taxon>
        <taxon>Culicoidea</taxon>
        <taxon>Culicidae</taxon>
        <taxon>Culicinae</taxon>
        <taxon>Culicini</taxon>
        <taxon>Culex</taxon>
        <taxon>Culex</taxon>
    </lineage>
</organism>
<evidence type="ECO:0000313" key="1">
    <source>
        <dbReference type="EMBL" id="CAG6582715.1"/>
    </source>
</evidence>
<accession>A0A8D8NZ57</accession>
<name>A0A8D8NZ57_CULPI</name>
<dbReference type="EMBL" id="HBUE01203490">
    <property type="protein sequence ID" value="CAG6530874.1"/>
    <property type="molecule type" value="Transcribed_RNA"/>
</dbReference>
<reference evidence="1" key="1">
    <citation type="submission" date="2021-05" db="EMBL/GenBank/DDBJ databases">
        <authorList>
            <person name="Alioto T."/>
            <person name="Alioto T."/>
            <person name="Gomez Garrido J."/>
        </authorList>
    </citation>
    <scope>NUCLEOTIDE SEQUENCE</scope>
</reference>
<dbReference type="AlphaFoldDB" id="A0A8D8NZ57"/>